<organism evidence="2 3">
    <name type="scientific">Methylobacterium isbiliense</name>
    <dbReference type="NCBI Taxonomy" id="315478"/>
    <lineage>
        <taxon>Bacteria</taxon>
        <taxon>Pseudomonadati</taxon>
        <taxon>Pseudomonadota</taxon>
        <taxon>Alphaproteobacteria</taxon>
        <taxon>Hyphomicrobiales</taxon>
        <taxon>Methylobacteriaceae</taxon>
        <taxon>Methylobacterium</taxon>
    </lineage>
</organism>
<feature type="domain" description="HicB-like antitoxin of toxin-antitoxin system" evidence="1">
    <location>
        <begin position="4"/>
        <end position="61"/>
    </location>
</feature>
<dbReference type="RefSeq" id="WP_238238802.1">
    <property type="nucleotide sequence ID" value="NZ_BPQQ01000056.1"/>
</dbReference>
<keyword evidence="3" id="KW-1185">Reference proteome</keyword>
<reference evidence="2" key="1">
    <citation type="journal article" date="2021" name="Front. Microbiol.">
        <title>Comprehensive Comparative Genomics and Phenotyping of Methylobacterium Species.</title>
        <authorList>
            <person name="Alessa O."/>
            <person name="Ogura Y."/>
            <person name="Fujitani Y."/>
            <person name="Takami H."/>
            <person name="Hayashi T."/>
            <person name="Sahin N."/>
            <person name="Tani A."/>
        </authorList>
    </citation>
    <scope>NUCLEOTIDE SEQUENCE</scope>
    <source>
        <strain evidence="2">DSM 17168</strain>
    </source>
</reference>
<comment type="caution">
    <text evidence="2">The sequence shown here is derived from an EMBL/GenBank/DDBJ whole genome shotgun (WGS) entry which is preliminary data.</text>
</comment>
<protein>
    <submittedName>
        <fullName evidence="2">Antitoxin HicB</fullName>
    </submittedName>
</protein>
<dbReference type="EMBL" id="BPQQ01000056">
    <property type="protein sequence ID" value="GJE02445.1"/>
    <property type="molecule type" value="Genomic_DNA"/>
</dbReference>
<dbReference type="InterPro" id="IPR035069">
    <property type="entry name" value="TTHA1013/TTHA0281-like"/>
</dbReference>
<sequence length="146" mass="15723">MLAYRIVLEPDDNDTLLVTCPDLPGVVTYGADEMEAVAQARDAIETWIAGLIDDDRDVPLPGQAPVTPDARSASVRLPLVTSLKVLLYAVLKESGISRADLAGRLGWPPEAVEDLVALDREARLDRFEAAFAALNRRLSVAVSRGA</sequence>
<accession>A0ABQ4SGU4</accession>
<dbReference type="InterPro" id="IPR010982">
    <property type="entry name" value="Lambda_DNA-bd_dom_sf"/>
</dbReference>
<dbReference type="Gene3D" id="3.30.160.250">
    <property type="match status" value="1"/>
</dbReference>
<evidence type="ECO:0000259" key="1">
    <source>
        <dbReference type="Pfam" id="PF15919"/>
    </source>
</evidence>
<evidence type="ECO:0000313" key="2">
    <source>
        <dbReference type="EMBL" id="GJE02445.1"/>
    </source>
</evidence>
<dbReference type="SUPFAM" id="SSF47413">
    <property type="entry name" value="lambda repressor-like DNA-binding domains"/>
    <property type="match status" value="1"/>
</dbReference>
<dbReference type="InterPro" id="IPR031807">
    <property type="entry name" value="HicB-like"/>
</dbReference>
<proteinExistence type="predicted"/>
<reference evidence="2" key="2">
    <citation type="submission" date="2021-08" db="EMBL/GenBank/DDBJ databases">
        <authorList>
            <person name="Tani A."/>
            <person name="Ola A."/>
            <person name="Ogura Y."/>
            <person name="Katsura K."/>
            <person name="Hayashi T."/>
        </authorList>
    </citation>
    <scope>NUCLEOTIDE SEQUENCE</scope>
    <source>
        <strain evidence="2">DSM 17168</strain>
    </source>
</reference>
<dbReference type="SUPFAM" id="SSF143100">
    <property type="entry name" value="TTHA1013/TTHA0281-like"/>
    <property type="match status" value="1"/>
</dbReference>
<evidence type="ECO:0000313" key="3">
    <source>
        <dbReference type="Proteomes" id="UP001055153"/>
    </source>
</evidence>
<dbReference type="Pfam" id="PF15919">
    <property type="entry name" value="HicB_lk_antitox"/>
    <property type="match status" value="1"/>
</dbReference>
<dbReference type="Proteomes" id="UP001055153">
    <property type="component" value="Unassembled WGS sequence"/>
</dbReference>
<name>A0ABQ4SGU4_9HYPH</name>
<gene>
    <name evidence="2" type="primary">hicB_1</name>
    <name evidence="2" type="ORF">GMJLKIPL_4394</name>
</gene>